<evidence type="ECO:0000313" key="2">
    <source>
        <dbReference type="EMBL" id="MBW8192696.1"/>
    </source>
</evidence>
<dbReference type="InterPro" id="IPR009875">
    <property type="entry name" value="PilZ_domain"/>
</dbReference>
<keyword evidence="3" id="KW-1185">Reference proteome</keyword>
<name>A0ABS7EK22_9GAMM</name>
<organism evidence="2 3">
    <name type="scientific">Neiella holothuriorum</name>
    <dbReference type="NCBI Taxonomy" id="2870530"/>
    <lineage>
        <taxon>Bacteria</taxon>
        <taxon>Pseudomonadati</taxon>
        <taxon>Pseudomonadota</taxon>
        <taxon>Gammaproteobacteria</taxon>
        <taxon>Alteromonadales</taxon>
        <taxon>Echinimonadaceae</taxon>
        <taxon>Neiella</taxon>
    </lineage>
</organism>
<dbReference type="EMBL" id="JAHZSS010000027">
    <property type="protein sequence ID" value="MBW8192696.1"/>
    <property type="molecule type" value="Genomic_DNA"/>
</dbReference>
<sequence length="819" mass="93101">MDIEEYRPIIEQLKPLVKDPEFEELLSRFLRSEPPQKQFLIKMELKRLAEPCIRVIDTRSRSGEASQEIKAGTMTHYLDAPTRAIFDSQLKIFGRYTMGVYEAVIAKDKALKASSKMQRSSATSDDAVDDQQQAISPIYNVPLLRFGKNIKRQSERLILSTKVMAMLPADREVEASISDFSIQGLKLRVNANIYIIDNAEIHIDLGFMRARDDHKPGSWQATYRLLGVHKQNNLYKWLRLKRIDNDAQLSERIQRYFDAQHQRLTVDTDASVESVRARGFEDAYFRQMSAAPVLIGLGEHGLEPQISIRSEANKAIFDYWRGLDGNVWLGDVFTPARLREMAANARKGQATLFFCFNHLSAGKLNYYCASHQQLLDHGLADLFLGFASQRDSFRVFSATIHTLSIDDAERPLSLPDDQPDVGHRPIDRITRNKLKPLKAVIYLFDVTSRSGTACYRNNFDASGGNPNDLKRYQLQTGKINLREEAFEFRHQRSEVRYLYRTSAEAKIAERVASGTTLNMSGKGLQIQLKKPLPMAMGDLMRVSLPQLQKLDSKIKLTDIPYRVVAMNQSQTLISLRINSDTVHPTVVPFMKRLLKNNANKLKKAAENLTLPEYISSLRNMMVPTLPHPAMFVSRVEKRVSISHTANSNDDNGLVSFLQQLFSQTEPKFTDGVNLTFLQRGERFNQTMLRPLRVLQEGAGICYVECLVSATRNYQSQVEQVNCLYIMPNTPPEQLKAFIEGAKDKSDIFAIRLTLSRYSDPDLMSINRELHYISDYATHKAQALEKQLSAIMGVGEIIDITDEMLIRAGLHQHNSDQQSA</sequence>
<gene>
    <name evidence="2" type="ORF">K0504_16790</name>
</gene>
<dbReference type="Proteomes" id="UP001166251">
    <property type="component" value="Unassembled WGS sequence"/>
</dbReference>
<proteinExistence type="predicted"/>
<protein>
    <submittedName>
        <fullName evidence="2">PilZ domain-containing protein</fullName>
    </submittedName>
</protein>
<accession>A0ABS7EK22</accession>
<evidence type="ECO:0000313" key="3">
    <source>
        <dbReference type="Proteomes" id="UP001166251"/>
    </source>
</evidence>
<comment type="caution">
    <text evidence="2">The sequence shown here is derived from an EMBL/GenBank/DDBJ whole genome shotgun (WGS) entry which is preliminary data.</text>
</comment>
<dbReference type="Pfam" id="PF07238">
    <property type="entry name" value="PilZ"/>
    <property type="match status" value="1"/>
</dbReference>
<reference evidence="2" key="1">
    <citation type="submission" date="2021-07" db="EMBL/GenBank/DDBJ databases">
        <title>Neiella marina sp. nov., isolated from the intestinal content of sea cucumber Apostichopus japonicus.</title>
        <authorList>
            <person name="Bai X."/>
        </authorList>
    </citation>
    <scope>NUCLEOTIDE SEQUENCE</scope>
    <source>
        <strain evidence="2">126</strain>
    </source>
</reference>
<feature type="domain" description="PilZ" evidence="1">
    <location>
        <begin position="491"/>
        <end position="577"/>
    </location>
</feature>
<dbReference type="RefSeq" id="WP_220105317.1">
    <property type="nucleotide sequence ID" value="NZ_JAHZSS010000027.1"/>
</dbReference>
<evidence type="ECO:0000259" key="1">
    <source>
        <dbReference type="Pfam" id="PF07238"/>
    </source>
</evidence>